<dbReference type="Pfam" id="PF17517">
    <property type="entry name" value="IgGFc_binding"/>
    <property type="match status" value="1"/>
</dbReference>
<dbReference type="AlphaFoldDB" id="A0AAV4GKP3"/>
<sequence length="348" mass="38281">MLGRDYVTFPSLPMDSNLIDYYTVVAVQNNTVVSVYEPTSSTLIREVTLLWPGDLVQLELSASGYHHVNGTHPFYLYAKLTGADPNLSDRRGRCSVTLLHAGLFRETYKLTIVPPLLVEPASVYVVVIVNTSLAGQVEVVSENGTRTKPDNCQSVTGTAWSGCYFLVENDVPGSVYTVQVMSPSSSKFGAYVFVRVPDPDKLLCFQLGLPDLTPSLLTKEYDYSSYYSTLMLRPQCDSTESTTSAASPPPEVTQCPTLIPNATAVTMTTEELEEALEEITQHLTVETSSLSSVRRTKESAPDERASSTSMGYFSLVFICVFLGLLILSDCRKLYVDLRTAVENIRTGR</sequence>
<proteinExistence type="predicted"/>
<gene>
    <name evidence="3" type="ORF">ElyMa_000700700</name>
</gene>
<keyword evidence="1" id="KW-0812">Transmembrane</keyword>
<keyword evidence="1" id="KW-0472">Membrane</keyword>
<accession>A0AAV4GKP3</accession>
<dbReference type="EMBL" id="BMAT01001442">
    <property type="protein sequence ID" value="GFR85615.1"/>
    <property type="molecule type" value="Genomic_DNA"/>
</dbReference>
<dbReference type="InterPro" id="IPR035234">
    <property type="entry name" value="IgGFc-bd_N"/>
</dbReference>
<feature type="transmembrane region" description="Helical" evidence="1">
    <location>
        <begin position="310"/>
        <end position="328"/>
    </location>
</feature>
<evidence type="ECO:0000313" key="4">
    <source>
        <dbReference type="Proteomes" id="UP000762676"/>
    </source>
</evidence>
<evidence type="ECO:0000259" key="2">
    <source>
        <dbReference type="Pfam" id="PF17517"/>
    </source>
</evidence>
<evidence type="ECO:0000256" key="1">
    <source>
        <dbReference type="SAM" id="Phobius"/>
    </source>
</evidence>
<protein>
    <recommendedName>
        <fullName evidence="2">IgGFc-binding protein N-terminal domain-containing protein</fullName>
    </recommendedName>
</protein>
<keyword evidence="4" id="KW-1185">Reference proteome</keyword>
<reference evidence="3 4" key="1">
    <citation type="journal article" date="2021" name="Elife">
        <title>Chloroplast acquisition without the gene transfer in kleptoplastic sea slugs, Plakobranchus ocellatus.</title>
        <authorList>
            <person name="Maeda T."/>
            <person name="Takahashi S."/>
            <person name="Yoshida T."/>
            <person name="Shimamura S."/>
            <person name="Takaki Y."/>
            <person name="Nagai Y."/>
            <person name="Toyoda A."/>
            <person name="Suzuki Y."/>
            <person name="Arimoto A."/>
            <person name="Ishii H."/>
            <person name="Satoh N."/>
            <person name="Nishiyama T."/>
            <person name="Hasebe M."/>
            <person name="Maruyama T."/>
            <person name="Minagawa J."/>
            <person name="Obokata J."/>
            <person name="Shigenobu S."/>
        </authorList>
    </citation>
    <scope>NUCLEOTIDE SEQUENCE [LARGE SCALE GENOMIC DNA]</scope>
</reference>
<name>A0AAV4GKP3_9GAST</name>
<dbReference type="Proteomes" id="UP000762676">
    <property type="component" value="Unassembled WGS sequence"/>
</dbReference>
<organism evidence="3 4">
    <name type="scientific">Elysia marginata</name>
    <dbReference type="NCBI Taxonomy" id="1093978"/>
    <lineage>
        <taxon>Eukaryota</taxon>
        <taxon>Metazoa</taxon>
        <taxon>Spiralia</taxon>
        <taxon>Lophotrochozoa</taxon>
        <taxon>Mollusca</taxon>
        <taxon>Gastropoda</taxon>
        <taxon>Heterobranchia</taxon>
        <taxon>Euthyneura</taxon>
        <taxon>Panpulmonata</taxon>
        <taxon>Sacoglossa</taxon>
        <taxon>Placobranchoidea</taxon>
        <taxon>Plakobranchidae</taxon>
        <taxon>Elysia</taxon>
    </lineage>
</organism>
<feature type="domain" description="IgGFc-binding protein N-terminal" evidence="2">
    <location>
        <begin position="2"/>
        <end position="193"/>
    </location>
</feature>
<comment type="caution">
    <text evidence="3">The sequence shown here is derived from an EMBL/GenBank/DDBJ whole genome shotgun (WGS) entry which is preliminary data.</text>
</comment>
<keyword evidence="1" id="KW-1133">Transmembrane helix</keyword>
<evidence type="ECO:0000313" key="3">
    <source>
        <dbReference type="EMBL" id="GFR85615.1"/>
    </source>
</evidence>